<feature type="compositionally biased region" description="Acidic residues" evidence="1">
    <location>
        <begin position="648"/>
        <end position="662"/>
    </location>
</feature>
<evidence type="ECO:0008006" key="4">
    <source>
        <dbReference type="Google" id="ProtNLM"/>
    </source>
</evidence>
<keyword evidence="3" id="KW-1185">Reference proteome</keyword>
<evidence type="ECO:0000256" key="1">
    <source>
        <dbReference type="SAM" id="MobiDB-lite"/>
    </source>
</evidence>
<dbReference type="EMBL" id="JBHMBK010000012">
    <property type="protein sequence ID" value="MFB9686138.1"/>
    <property type="molecule type" value="Genomic_DNA"/>
</dbReference>
<comment type="caution">
    <text evidence="2">The sequence shown here is derived from an EMBL/GenBank/DDBJ whole genome shotgun (WGS) entry which is preliminary data.</text>
</comment>
<feature type="compositionally biased region" description="Acidic residues" evidence="1">
    <location>
        <begin position="624"/>
        <end position="638"/>
    </location>
</feature>
<sequence length="700" mass="75716">MTSTMDLPTQRDTDDPTPTPGTELTPSDLDSAAIEPPVIDDAESEDVGDTPLDELSEEERAVLHARWDAEVDTVKHVDPHTVLLAENVRTDNAEADEETTANLKTHGVKTATNGYRDYDTGAIVVTEGQRRVLNAREAGCTVPVWMKTPPMADERKATIERIVNQFIENDIRVGLTLGDKARGIQQLAAFNLTPTGIARKLALGKKGKAYVENVLQAGRSELAIKATERFQLDLLQAAVVAEFDEAGDLDTAKELIRIAREAPNNFAMVAERKRAESAENQRFAALTEDLTEELTNAGVTIFDNGLSTYDGDARTLDRLRPTPEHEPHTELTAEEHASCSGHGAWIEEEYDQDNKRIPVPVYGCADFLAHGHALSYAPAGRADFTPVATSPTNAGASGEAVHLDNPDALAATSEDDEVAAARAAQATAELERRKAGIIRKWVIQNNKDWDASEAPRREWLAGLVQRKTAPQGAQLFLALQKAEGGYELRRAFERNHPLAMKLLGLPVGATLADLTDKVAKAPTPGKATLYDLFLTLCAIESDFSRPRTPWRTPWGSAKAYMAAIIRWGYPASDVERKVLDPETERDVLAAQLGDLDTPAISDGGVTTEGGERDDSDVHGREPGEDADIDLADDSDCDGGPDIVADLHDLDEDAEGDEDDAPDTDDRNETATEATGDDLTSDEAPIQPDTEVGAELTGAAI</sequence>
<protein>
    <recommendedName>
        <fullName evidence="4">Chromosome partitioning protein, ParB family</fullName>
    </recommendedName>
</protein>
<feature type="compositionally biased region" description="Basic and acidic residues" evidence="1">
    <location>
        <begin position="320"/>
        <end position="337"/>
    </location>
</feature>
<feature type="region of interest" description="Disordered" evidence="1">
    <location>
        <begin position="590"/>
        <end position="700"/>
    </location>
</feature>
<name>A0ABV5U422_9PSEU</name>
<reference evidence="2 3" key="1">
    <citation type="submission" date="2024-09" db="EMBL/GenBank/DDBJ databases">
        <authorList>
            <person name="Sun Q."/>
            <person name="Mori K."/>
        </authorList>
    </citation>
    <scope>NUCLEOTIDE SEQUENCE [LARGE SCALE GENOMIC DNA]</scope>
    <source>
        <strain evidence="2 3">JCM 13852</strain>
    </source>
</reference>
<evidence type="ECO:0000313" key="3">
    <source>
        <dbReference type="Proteomes" id="UP001589535"/>
    </source>
</evidence>
<proteinExistence type="predicted"/>
<dbReference type="Proteomes" id="UP001589535">
    <property type="component" value="Unassembled WGS sequence"/>
</dbReference>
<organism evidence="2 3">
    <name type="scientific">Amycolatopsis plumensis</name>
    <dbReference type="NCBI Taxonomy" id="236508"/>
    <lineage>
        <taxon>Bacteria</taxon>
        <taxon>Bacillati</taxon>
        <taxon>Actinomycetota</taxon>
        <taxon>Actinomycetes</taxon>
        <taxon>Pseudonocardiales</taxon>
        <taxon>Pseudonocardiaceae</taxon>
        <taxon>Amycolatopsis</taxon>
    </lineage>
</organism>
<gene>
    <name evidence="2" type="ORF">ACFFTO_18230</name>
</gene>
<feature type="region of interest" description="Disordered" evidence="1">
    <location>
        <begin position="1"/>
        <end position="50"/>
    </location>
</feature>
<accession>A0ABV5U422</accession>
<dbReference type="RefSeq" id="WP_378194848.1">
    <property type="nucleotide sequence ID" value="NZ_JBHMBK010000012.1"/>
</dbReference>
<feature type="region of interest" description="Disordered" evidence="1">
    <location>
        <begin position="320"/>
        <end position="340"/>
    </location>
</feature>
<evidence type="ECO:0000313" key="2">
    <source>
        <dbReference type="EMBL" id="MFB9686138.1"/>
    </source>
</evidence>
<feature type="compositionally biased region" description="Acidic residues" evidence="1">
    <location>
        <begin position="38"/>
        <end position="50"/>
    </location>
</feature>
<feature type="compositionally biased region" description="Basic and acidic residues" evidence="1">
    <location>
        <begin position="609"/>
        <end position="623"/>
    </location>
</feature>